<dbReference type="InterPro" id="IPR046538">
    <property type="entry name" value="DUF6603"/>
</dbReference>
<keyword evidence="3" id="KW-1185">Reference proteome</keyword>
<gene>
    <name evidence="2" type="ORF">Hypma_012068</name>
</gene>
<dbReference type="EMBL" id="LUEZ02000056">
    <property type="protein sequence ID" value="RDB20863.1"/>
    <property type="molecule type" value="Genomic_DNA"/>
</dbReference>
<dbReference type="Proteomes" id="UP000076154">
    <property type="component" value="Unassembled WGS sequence"/>
</dbReference>
<feature type="domain" description="DUF6603" evidence="1">
    <location>
        <begin position="419"/>
        <end position="932"/>
    </location>
</feature>
<dbReference type="OrthoDB" id="5352492at2759"/>
<dbReference type="InParanoid" id="A0A369JME3"/>
<name>A0A369JME3_HYPMA</name>
<dbReference type="AlphaFoldDB" id="A0A369JME3"/>
<comment type="caution">
    <text evidence="2">The sequence shown here is derived from an EMBL/GenBank/DDBJ whole genome shotgun (WGS) entry which is preliminary data.</text>
</comment>
<evidence type="ECO:0000313" key="2">
    <source>
        <dbReference type="EMBL" id="RDB20863.1"/>
    </source>
</evidence>
<sequence>MIEVSGSSISFSAFLESVPPTASDANHVPPVTFDSLELATAYDWDSSAFSFSVAATINLHPPPAAADPDNQPSPDFNEDGGFLFASVEYEKAQGWTLTGLLSDINFGDLLTFFHSDEQSQVKDILGAITIKSISLTYKYNTDGSLSTFDFIGDLLIADVEFALQFSHSGTGWEVKAALGASADCTLVDILASICGDDAQSFELPDFIGDIKLNIPHDGDMPSNWADSPIYLSCAKPSAPGSPLIFVLQITLGDLHLTFLQLSYPKSASGRTAQTPKRALMFSFTHVLPSLEIPVVGKLDNPIDGLQFLWVHDANTTVAPGFTQAEVSAINTTAFSGAPGIFFRETKATTTSTDIVLAAGCHFILLLNDSGTVTAALDYTFGDTKKTSTDTDSAVALNDPAKVNDTPSQSQPGGVSSAAVHKSIGPLSFANIGLQFKDGMLFIIFDATLALGPVGLSLLGFGVGAKITADFFTQFDISNFALQLHGLAAALDKPPILLAGMFEDLSTPTMELFAGGVAISVNAYSFLALGSYGVVEDDSKKSYKTFFVFAQLRGPLIELEFATINGVTLGFGYNSHLNYPTVDNILDFPLVKGISTESADGAASASDVLTVLSDAVFKVWVRPQDGSFWFAAGLEVLAFETLDVRAVAVIEIDPYVSIGLFAAAVCSCPPKAPRALSFVYVELGITCPVDIKNGTLAVEGKLSPNSFVLHPSCHLLGGFAMYYWFDPSSYAGDFVFSIGGYHPAYKPPVYYPRPDRLSISWKLDSHIGITGEAYFAVTPKACMGGGSLSIVFSAGPLLAHLDAHADFLMVWNPFHFIGDIGVEVGVSFQAKVWFVHVHISVDVGASLHLEGPPFGGKVHVNFYLFGFDIYFGSHPGPPPPLSLDEFWDLLARSSNQQDSGKDSGITLVVQDGYAPESNKNVTPVPGAPWLVVGGKFKFVIQCRFALKTVQFKDEDKWTNVISGSIPVYAKPMHSTEEIASILRLTITKHDTSKVETGFTFQPILKNVPSAQWGQYVEGEDPSKHAASDSMLDGSNSTLKGMLMGVMVTAPLPDYPDDHIPPYNVHDAMYVDVIKDESFPAGDPSSEAASWLPKETTYDGAAEAWLSPPTKPQGIVDSLASAFKWTEKLVGNAPPLLLKNFKTVYLDIPSLTTS</sequence>
<reference evidence="2" key="1">
    <citation type="submission" date="2018-04" db="EMBL/GenBank/DDBJ databases">
        <title>Whole genome sequencing of Hypsizygus marmoreus.</title>
        <authorList>
            <person name="Choi I.-G."/>
            <person name="Min B."/>
            <person name="Kim J.-G."/>
            <person name="Kim S."/>
            <person name="Oh Y.-L."/>
            <person name="Kong W.-S."/>
            <person name="Park H."/>
            <person name="Jeong J."/>
            <person name="Song E.-S."/>
        </authorList>
    </citation>
    <scope>NUCLEOTIDE SEQUENCE [LARGE SCALE GENOMIC DNA]</scope>
    <source>
        <strain evidence="2">51987-8</strain>
    </source>
</reference>
<evidence type="ECO:0000313" key="3">
    <source>
        <dbReference type="Proteomes" id="UP000076154"/>
    </source>
</evidence>
<evidence type="ECO:0000259" key="1">
    <source>
        <dbReference type="Pfam" id="PF20248"/>
    </source>
</evidence>
<protein>
    <recommendedName>
        <fullName evidence="1">DUF6603 domain-containing protein</fullName>
    </recommendedName>
</protein>
<organism evidence="2 3">
    <name type="scientific">Hypsizygus marmoreus</name>
    <name type="common">White beech mushroom</name>
    <name type="synonym">Agaricus marmoreus</name>
    <dbReference type="NCBI Taxonomy" id="39966"/>
    <lineage>
        <taxon>Eukaryota</taxon>
        <taxon>Fungi</taxon>
        <taxon>Dikarya</taxon>
        <taxon>Basidiomycota</taxon>
        <taxon>Agaricomycotina</taxon>
        <taxon>Agaricomycetes</taxon>
        <taxon>Agaricomycetidae</taxon>
        <taxon>Agaricales</taxon>
        <taxon>Tricholomatineae</taxon>
        <taxon>Lyophyllaceae</taxon>
        <taxon>Hypsizygus</taxon>
    </lineage>
</organism>
<dbReference type="Pfam" id="PF20248">
    <property type="entry name" value="DUF6603"/>
    <property type="match status" value="1"/>
</dbReference>
<accession>A0A369JME3</accession>
<dbReference type="STRING" id="39966.A0A369JME3"/>
<proteinExistence type="predicted"/>